<dbReference type="SUPFAM" id="SSF55874">
    <property type="entry name" value="ATPase domain of HSP90 chaperone/DNA topoisomerase II/histidine kinase"/>
    <property type="match status" value="1"/>
</dbReference>
<dbReference type="Gene3D" id="1.20.5.1930">
    <property type="match status" value="1"/>
</dbReference>
<proteinExistence type="predicted"/>
<dbReference type="InterPro" id="IPR005467">
    <property type="entry name" value="His_kinase_dom"/>
</dbReference>
<gene>
    <name evidence="5" type="ORF">STRTUCAR8_10036</name>
</gene>
<dbReference type="Pfam" id="PF02518">
    <property type="entry name" value="HATPase_c"/>
    <property type="match status" value="1"/>
</dbReference>
<dbReference type="PROSITE" id="PS50109">
    <property type="entry name" value="HIS_KIN"/>
    <property type="match status" value="1"/>
</dbReference>
<dbReference type="STRING" id="85558.T45_04557"/>
<dbReference type="Proteomes" id="UP000010931">
    <property type="component" value="Unassembled WGS sequence"/>
</dbReference>
<reference evidence="5 6" key="1">
    <citation type="journal article" date="2011" name="Plasmid">
        <title>Streptomyces turgidiscabies Car8 contains a modular pathogenicity island that shares virulence genes with other actinobacterial plant pathogens.</title>
        <authorList>
            <person name="Huguet-Tapia J.C."/>
            <person name="Badger J.H."/>
            <person name="Loria R."/>
            <person name="Pettis G.S."/>
        </authorList>
    </citation>
    <scope>NUCLEOTIDE SEQUENCE [LARGE SCALE GENOMIC DNA]</scope>
    <source>
        <strain evidence="5 6">Car8</strain>
    </source>
</reference>
<protein>
    <submittedName>
        <fullName evidence="5">ATPase/histidine kinase/DNA gyrase B/HSP90 domain protein</fullName>
    </submittedName>
</protein>
<dbReference type="PANTHER" id="PTHR24421:SF61">
    <property type="entry name" value="OXYGEN SENSOR HISTIDINE KINASE NREB"/>
    <property type="match status" value="1"/>
</dbReference>
<keyword evidence="2 5" id="KW-0418">Kinase</keyword>
<evidence type="ECO:0000256" key="1">
    <source>
        <dbReference type="ARBA" id="ARBA00022679"/>
    </source>
</evidence>
<dbReference type="InterPro" id="IPR003594">
    <property type="entry name" value="HATPase_dom"/>
</dbReference>
<name>L7EUQ2_STRT8</name>
<dbReference type="InterPro" id="IPR036890">
    <property type="entry name" value="HATPase_C_sf"/>
</dbReference>
<comment type="caution">
    <text evidence="5">The sequence shown here is derived from an EMBL/GenBank/DDBJ whole genome shotgun (WGS) entry which is preliminary data.</text>
</comment>
<sequence length="272" mass="29138">MRCSPPNWAVGAGSTTAFYTDGVRPSEADIAFLVAMADHGAIAVNAAQLLSDAQQKAALEERNRMARDLHDLVSQSLFSMRLRTKALQMAAGRVPEAGESLLPGLQALESLIDRSVSDMRALISHLRPVDLRGNDVGVAIRRFAHEVSERDGVLVEVRSPAVLPALTSDSEEQIYQIAREAIGNSVNHARASRISVRINLTWTGAVRTLTVVIADDGAGFDPEVVRPGHVGLTSMRTRAREIGAELRVESSSDGTVVQLQLPLASSTEGSPT</sequence>
<dbReference type="SMART" id="SM00387">
    <property type="entry name" value="HATPase_c"/>
    <property type="match status" value="1"/>
</dbReference>
<feature type="domain" description="Histidine kinase" evidence="4">
    <location>
        <begin position="68"/>
        <end position="265"/>
    </location>
</feature>
<evidence type="ECO:0000259" key="4">
    <source>
        <dbReference type="PROSITE" id="PS50109"/>
    </source>
</evidence>
<dbReference type="PATRIC" id="fig|698760.3.peg.7958"/>
<keyword evidence="3" id="KW-0902">Two-component regulatory system</keyword>
<evidence type="ECO:0000313" key="6">
    <source>
        <dbReference type="Proteomes" id="UP000010931"/>
    </source>
</evidence>
<dbReference type="AlphaFoldDB" id="L7EUQ2"/>
<dbReference type="InterPro" id="IPR011712">
    <property type="entry name" value="Sig_transdc_His_kin_sub3_dim/P"/>
</dbReference>
<dbReference type="GO" id="GO:0046983">
    <property type="term" value="F:protein dimerization activity"/>
    <property type="evidence" value="ECO:0007669"/>
    <property type="project" value="InterPro"/>
</dbReference>
<dbReference type="EMBL" id="AEJB01000541">
    <property type="protein sequence ID" value="ELP63128.1"/>
    <property type="molecule type" value="Genomic_DNA"/>
</dbReference>
<evidence type="ECO:0000256" key="3">
    <source>
        <dbReference type="ARBA" id="ARBA00023012"/>
    </source>
</evidence>
<dbReference type="PANTHER" id="PTHR24421">
    <property type="entry name" value="NITRATE/NITRITE SENSOR PROTEIN NARX-RELATED"/>
    <property type="match status" value="1"/>
</dbReference>
<evidence type="ECO:0000256" key="2">
    <source>
        <dbReference type="ARBA" id="ARBA00022777"/>
    </source>
</evidence>
<dbReference type="CDD" id="cd16917">
    <property type="entry name" value="HATPase_UhpB-NarQ-NarX-like"/>
    <property type="match status" value="1"/>
</dbReference>
<keyword evidence="1" id="KW-0808">Transferase</keyword>
<dbReference type="GO" id="GO:0000155">
    <property type="term" value="F:phosphorelay sensor kinase activity"/>
    <property type="evidence" value="ECO:0007669"/>
    <property type="project" value="InterPro"/>
</dbReference>
<organism evidence="5 6">
    <name type="scientific">Streptomyces turgidiscabies (strain Car8)</name>
    <dbReference type="NCBI Taxonomy" id="698760"/>
    <lineage>
        <taxon>Bacteria</taxon>
        <taxon>Bacillati</taxon>
        <taxon>Actinomycetota</taxon>
        <taxon>Actinomycetes</taxon>
        <taxon>Kitasatosporales</taxon>
        <taxon>Streptomycetaceae</taxon>
        <taxon>Streptomyces</taxon>
    </lineage>
</organism>
<keyword evidence="6" id="KW-1185">Reference proteome</keyword>
<dbReference type="GO" id="GO:0016020">
    <property type="term" value="C:membrane"/>
    <property type="evidence" value="ECO:0007669"/>
    <property type="project" value="InterPro"/>
</dbReference>
<evidence type="ECO:0000313" key="5">
    <source>
        <dbReference type="EMBL" id="ELP63128.1"/>
    </source>
</evidence>
<dbReference type="Pfam" id="PF07730">
    <property type="entry name" value="HisKA_3"/>
    <property type="match status" value="1"/>
</dbReference>
<dbReference type="InterPro" id="IPR050482">
    <property type="entry name" value="Sensor_HK_TwoCompSys"/>
</dbReference>
<accession>L7EUQ2</accession>
<dbReference type="Gene3D" id="3.30.565.10">
    <property type="entry name" value="Histidine kinase-like ATPase, C-terminal domain"/>
    <property type="match status" value="1"/>
</dbReference>